<gene>
    <name evidence="3" type="ORF">GF068_35270</name>
</gene>
<protein>
    <submittedName>
        <fullName evidence="3">META domain-containing protein</fullName>
    </submittedName>
</protein>
<feature type="chain" id="PRO_5026914472" evidence="1">
    <location>
        <begin position="29"/>
        <end position="156"/>
    </location>
</feature>
<keyword evidence="1" id="KW-0732">Signal</keyword>
<dbReference type="InterPro" id="IPR038670">
    <property type="entry name" value="HslJ-like_sf"/>
</dbReference>
<proteinExistence type="predicted"/>
<evidence type="ECO:0000256" key="1">
    <source>
        <dbReference type="SAM" id="SignalP"/>
    </source>
</evidence>
<evidence type="ECO:0000313" key="3">
    <source>
        <dbReference type="EMBL" id="MRG97150.1"/>
    </source>
</evidence>
<dbReference type="PANTHER" id="PTHR35535:SF1">
    <property type="entry name" value="HEAT SHOCK PROTEIN HSLJ"/>
    <property type="match status" value="1"/>
</dbReference>
<dbReference type="EMBL" id="WJIE01000015">
    <property type="protein sequence ID" value="MRG97150.1"/>
    <property type="molecule type" value="Genomic_DNA"/>
</dbReference>
<evidence type="ECO:0000313" key="4">
    <source>
        <dbReference type="Proteomes" id="UP000440224"/>
    </source>
</evidence>
<feature type="domain" description="DUF306" evidence="2">
    <location>
        <begin position="50"/>
        <end position="152"/>
    </location>
</feature>
<feature type="signal peptide" evidence="1">
    <location>
        <begin position="1"/>
        <end position="28"/>
    </location>
</feature>
<comment type="caution">
    <text evidence="3">The sequence shown here is derived from an EMBL/GenBank/DDBJ whole genome shotgun (WGS) entry which is preliminary data.</text>
</comment>
<dbReference type="Gene3D" id="2.40.128.270">
    <property type="match status" value="1"/>
</dbReference>
<organism evidence="3 4">
    <name type="scientific">Polyangium spumosum</name>
    <dbReference type="NCBI Taxonomy" id="889282"/>
    <lineage>
        <taxon>Bacteria</taxon>
        <taxon>Pseudomonadati</taxon>
        <taxon>Myxococcota</taxon>
        <taxon>Polyangia</taxon>
        <taxon>Polyangiales</taxon>
        <taxon>Polyangiaceae</taxon>
        <taxon>Polyangium</taxon>
    </lineage>
</organism>
<dbReference type="Proteomes" id="UP000440224">
    <property type="component" value="Unassembled WGS sequence"/>
</dbReference>
<dbReference type="OrthoDB" id="423130at2"/>
<dbReference type="InterPro" id="IPR005184">
    <property type="entry name" value="DUF306_Meta_HslJ"/>
</dbReference>
<dbReference type="RefSeq" id="WP_153823930.1">
    <property type="nucleotide sequence ID" value="NZ_WJIE01000015.1"/>
</dbReference>
<dbReference type="AlphaFoldDB" id="A0A6N7Q2V3"/>
<sequence length="156" mass="16794">MPKTPFSAVCAILSIFTTLIAAPTRASAAEDVATVPARFSAAPLFLGGATHWRVRSLRGARPIQGSEISARFSGGTVSGRAGCNAYNGSYEAGGGVVTIPGVGLTRMRCFSPRGVMEQEQSYVRALQEARTYFLQRNRLFFRNSDGAVVIEFIRSR</sequence>
<evidence type="ECO:0000259" key="2">
    <source>
        <dbReference type="Pfam" id="PF03724"/>
    </source>
</evidence>
<keyword evidence="4" id="KW-1185">Reference proteome</keyword>
<reference evidence="3 4" key="1">
    <citation type="submission" date="2019-10" db="EMBL/GenBank/DDBJ databases">
        <title>A soil myxobacterium in the family Polyangiaceae.</title>
        <authorList>
            <person name="Li Y."/>
            <person name="Wang J."/>
        </authorList>
    </citation>
    <scope>NUCLEOTIDE SEQUENCE [LARGE SCALE GENOMIC DNA]</scope>
    <source>
        <strain evidence="3 4">DSM 14734</strain>
    </source>
</reference>
<dbReference type="InterPro" id="IPR053147">
    <property type="entry name" value="Hsp_HslJ-like"/>
</dbReference>
<dbReference type="PANTHER" id="PTHR35535">
    <property type="entry name" value="HEAT SHOCK PROTEIN HSLJ"/>
    <property type="match status" value="1"/>
</dbReference>
<name>A0A6N7Q2V3_9BACT</name>
<dbReference type="Pfam" id="PF03724">
    <property type="entry name" value="META"/>
    <property type="match status" value="1"/>
</dbReference>
<accession>A0A6N7Q2V3</accession>